<keyword evidence="11" id="KW-1185">Reference proteome</keyword>
<evidence type="ECO:0000256" key="5">
    <source>
        <dbReference type="ARBA" id="ARBA00023002"/>
    </source>
</evidence>
<dbReference type="InterPro" id="IPR000028">
    <property type="entry name" value="Chloroperoxidase"/>
</dbReference>
<dbReference type="AlphaFoldDB" id="A0A1V6SK22"/>
<dbReference type="OrthoDB" id="407298at2759"/>
<keyword evidence="5" id="KW-0560">Oxidoreductase</keyword>
<evidence type="ECO:0000256" key="2">
    <source>
        <dbReference type="ARBA" id="ARBA00022559"/>
    </source>
</evidence>
<dbReference type="PANTHER" id="PTHR33577:SF7">
    <property type="entry name" value="HEME HALOPEROXIDASE FAMILY PROFILE DOMAIN-CONTAINING PROTEIN"/>
    <property type="match status" value="1"/>
</dbReference>
<keyword evidence="2" id="KW-0575">Peroxidase</keyword>
<protein>
    <recommendedName>
        <fullName evidence="9">Heme haloperoxidase family profile domain-containing protein</fullName>
    </recommendedName>
</protein>
<proteinExistence type="inferred from homology"/>
<sequence>MKISYLLAILPLVSAYPGHGTGSTVSAHWKPAGSNDFRGPCPMMNTLANHGFLPHDGKNITRETLVKGLHDALNFNASLSSLMFDMGVVANPETNATYFTLDQLNRHNVLEHDASLSRADDFFGSNHIFNETVFDESRAYWTAETLTPAMLANSKIARQINSKAFNPQYKFTSKTEQFSLGEIAAPIIAFGNSTSGEVNRTLVEYFFMNERLPIELGWKKSEDGIALDDILRVTQMISKAASLITPSALSKNHVRMEL</sequence>
<evidence type="ECO:0000313" key="10">
    <source>
        <dbReference type="EMBL" id="OQE14110.1"/>
    </source>
</evidence>
<comment type="cofactor">
    <cofactor evidence="1">
        <name>heme b</name>
        <dbReference type="ChEBI" id="CHEBI:60344"/>
    </cofactor>
</comment>
<feature type="chain" id="PRO_5012618928" description="Heme haloperoxidase family profile domain-containing protein" evidence="8">
    <location>
        <begin position="16"/>
        <end position="258"/>
    </location>
</feature>
<evidence type="ECO:0000256" key="3">
    <source>
        <dbReference type="ARBA" id="ARBA00022617"/>
    </source>
</evidence>
<dbReference type="InterPro" id="IPR036851">
    <property type="entry name" value="Chloroperoxidase-like_sf"/>
</dbReference>
<evidence type="ECO:0000256" key="8">
    <source>
        <dbReference type="SAM" id="SignalP"/>
    </source>
</evidence>
<dbReference type="PROSITE" id="PS51405">
    <property type="entry name" value="HEME_HALOPEROXIDASE"/>
    <property type="match status" value="1"/>
</dbReference>
<name>A0A1V6SK22_9EURO</name>
<feature type="signal peptide" evidence="8">
    <location>
        <begin position="1"/>
        <end position="15"/>
    </location>
</feature>
<feature type="domain" description="Heme haloperoxidase family profile" evidence="9">
    <location>
        <begin position="25"/>
        <end position="232"/>
    </location>
</feature>
<dbReference type="GO" id="GO:0046872">
    <property type="term" value="F:metal ion binding"/>
    <property type="evidence" value="ECO:0007669"/>
    <property type="project" value="UniProtKB-KW"/>
</dbReference>
<evidence type="ECO:0000256" key="6">
    <source>
        <dbReference type="ARBA" id="ARBA00023004"/>
    </source>
</evidence>
<keyword evidence="6" id="KW-0408">Iron</keyword>
<dbReference type="Gene3D" id="1.10.489.10">
    <property type="entry name" value="Chloroperoxidase-like"/>
    <property type="match status" value="1"/>
</dbReference>
<evidence type="ECO:0000256" key="7">
    <source>
        <dbReference type="ARBA" id="ARBA00025795"/>
    </source>
</evidence>
<dbReference type="GO" id="GO:0004601">
    <property type="term" value="F:peroxidase activity"/>
    <property type="evidence" value="ECO:0007669"/>
    <property type="project" value="UniProtKB-KW"/>
</dbReference>
<keyword evidence="3" id="KW-0349">Heme</keyword>
<dbReference type="EMBL" id="MLKD01000039">
    <property type="protein sequence ID" value="OQE14110.1"/>
    <property type="molecule type" value="Genomic_DNA"/>
</dbReference>
<keyword evidence="4" id="KW-0479">Metal-binding</keyword>
<comment type="similarity">
    <text evidence="7">Belongs to the chloroperoxidase family.</text>
</comment>
<gene>
    <name evidence="10" type="ORF">PENSTE_c039G05683</name>
</gene>
<reference evidence="11" key="1">
    <citation type="journal article" date="2017" name="Nat. Microbiol.">
        <title>Global analysis of biosynthetic gene clusters reveals vast potential of secondary metabolite production in Penicillium species.</title>
        <authorList>
            <person name="Nielsen J.C."/>
            <person name="Grijseels S."/>
            <person name="Prigent S."/>
            <person name="Ji B."/>
            <person name="Dainat J."/>
            <person name="Nielsen K.F."/>
            <person name="Frisvad J.C."/>
            <person name="Workman M."/>
            <person name="Nielsen J."/>
        </authorList>
    </citation>
    <scope>NUCLEOTIDE SEQUENCE [LARGE SCALE GENOMIC DNA]</scope>
    <source>
        <strain evidence="11">IBT 24891</strain>
    </source>
</reference>
<evidence type="ECO:0000256" key="4">
    <source>
        <dbReference type="ARBA" id="ARBA00022723"/>
    </source>
</evidence>
<comment type="caution">
    <text evidence="10">The sequence shown here is derived from an EMBL/GenBank/DDBJ whole genome shotgun (WGS) entry which is preliminary data.</text>
</comment>
<dbReference type="STRING" id="303698.A0A1V6SK22"/>
<organism evidence="10 11">
    <name type="scientific">Penicillium steckii</name>
    <dbReference type="NCBI Taxonomy" id="303698"/>
    <lineage>
        <taxon>Eukaryota</taxon>
        <taxon>Fungi</taxon>
        <taxon>Dikarya</taxon>
        <taxon>Ascomycota</taxon>
        <taxon>Pezizomycotina</taxon>
        <taxon>Eurotiomycetes</taxon>
        <taxon>Eurotiomycetidae</taxon>
        <taxon>Eurotiales</taxon>
        <taxon>Aspergillaceae</taxon>
        <taxon>Penicillium</taxon>
    </lineage>
</organism>
<dbReference type="PANTHER" id="PTHR33577">
    <property type="entry name" value="STERIGMATOCYSTIN BIOSYNTHESIS PEROXIDASE STCC-RELATED"/>
    <property type="match status" value="1"/>
</dbReference>
<keyword evidence="8" id="KW-0732">Signal</keyword>
<evidence type="ECO:0000313" key="11">
    <source>
        <dbReference type="Proteomes" id="UP000191285"/>
    </source>
</evidence>
<evidence type="ECO:0000259" key="9">
    <source>
        <dbReference type="PROSITE" id="PS51405"/>
    </source>
</evidence>
<evidence type="ECO:0000256" key="1">
    <source>
        <dbReference type="ARBA" id="ARBA00001970"/>
    </source>
</evidence>
<dbReference type="Proteomes" id="UP000191285">
    <property type="component" value="Unassembled WGS sequence"/>
</dbReference>
<dbReference type="SUPFAM" id="SSF47571">
    <property type="entry name" value="Cloroperoxidase"/>
    <property type="match status" value="1"/>
</dbReference>
<dbReference type="Pfam" id="PF01328">
    <property type="entry name" value="Peroxidase_2"/>
    <property type="match status" value="1"/>
</dbReference>
<accession>A0A1V6SK22</accession>